<dbReference type="AlphaFoldDB" id="A0A8J2MRE4"/>
<evidence type="ECO:0000313" key="1">
    <source>
        <dbReference type="EMBL" id="CAG5106136.1"/>
    </source>
</evidence>
<sequence>MNDAANKLMSDGNAVVDWAKEVGLEVNFSKTKVMILGSNKKLRNLNNWDLPQIIIDAHITRKVYGTLNCLKHRRNILSTSTRKLLVMTTIIPIVEYCSLVLIDLSKRLDYKLQLCFIKLDGLQTDESLERVPRRAFPRFATPGSAISLSSTQILLLTFMSCPLDRSEATAKR</sequence>
<proteinExistence type="predicted"/>
<dbReference type="Proteomes" id="UP000786811">
    <property type="component" value="Unassembled WGS sequence"/>
</dbReference>
<protein>
    <submittedName>
        <fullName evidence="1">Uncharacterized protein</fullName>
    </submittedName>
</protein>
<evidence type="ECO:0000313" key="2">
    <source>
        <dbReference type="Proteomes" id="UP000786811"/>
    </source>
</evidence>
<gene>
    <name evidence="1" type="ORF">HICCMSTLAB_LOCUS12115</name>
</gene>
<reference evidence="1" key="1">
    <citation type="submission" date="2021-04" db="EMBL/GenBank/DDBJ databases">
        <authorList>
            <person name="Chebbi M.A.C M."/>
        </authorList>
    </citation>
    <scope>NUCLEOTIDE SEQUENCE</scope>
</reference>
<comment type="caution">
    <text evidence="1">The sequence shown here is derived from an EMBL/GenBank/DDBJ whole genome shotgun (WGS) entry which is preliminary data.</text>
</comment>
<keyword evidence="2" id="KW-1185">Reference proteome</keyword>
<accession>A0A8J2MRE4</accession>
<organism evidence="1 2">
    <name type="scientific">Cotesia congregata</name>
    <name type="common">Parasitoid wasp</name>
    <name type="synonym">Apanteles congregatus</name>
    <dbReference type="NCBI Taxonomy" id="51543"/>
    <lineage>
        <taxon>Eukaryota</taxon>
        <taxon>Metazoa</taxon>
        <taxon>Ecdysozoa</taxon>
        <taxon>Arthropoda</taxon>
        <taxon>Hexapoda</taxon>
        <taxon>Insecta</taxon>
        <taxon>Pterygota</taxon>
        <taxon>Neoptera</taxon>
        <taxon>Endopterygota</taxon>
        <taxon>Hymenoptera</taxon>
        <taxon>Apocrita</taxon>
        <taxon>Ichneumonoidea</taxon>
        <taxon>Braconidae</taxon>
        <taxon>Microgastrinae</taxon>
        <taxon>Cotesia</taxon>
    </lineage>
</organism>
<dbReference type="EMBL" id="CAJNRD030001124">
    <property type="protein sequence ID" value="CAG5106136.1"/>
    <property type="molecule type" value="Genomic_DNA"/>
</dbReference>
<name>A0A8J2MRE4_COTCN</name>
<dbReference type="OrthoDB" id="7693421at2759"/>